<keyword evidence="2" id="KW-0812">Transmembrane</keyword>
<dbReference type="InterPro" id="IPR055690">
    <property type="entry name" value="DUF7266"/>
</dbReference>
<organism evidence="3 4">
    <name type="scientific">Halobellus ruber</name>
    <dbReference type="NCBI Taxonomy" id="2761102"/>
    <lineage>
        <taxon>Archaea</taxon>
        <taxon>Methanobacteriati</taxon>
        <taxon>Methanobacteriota</taxon>
        <taxon>Stenosarchaea group</taxon>
        <taxon>Halobacteria</taxon>
        <taxon>Halobacteriales</taxon>
        <taxon>Haloferacaceae</taxon>
        <taxon>Halobellus</taxon>
    </lineage>
</organism>
<comment type="caution">
    <text evidence="3">The sequence shown here is derived from an EMBL/GenBank/DDBJ whole genome shotgun (WGS) entry which is preliminary data.</text>
</comment>
<proteinExistence type="predicted"/>
<accession>A0A7J9SN34</accession>
<dbReference type="AlphaFoldDB" id="A0A7J9SN34"/>
<evidence type="ECO:0000313" key="3">
    <source>
        <dbReference type="EMBL" id="MBB6647536.1"/>
    </source>
</evidence>
<dbReference type="RefSeq" id="WP_185193914.1">
    <property type="nucleotide sequence ID" value="NZ_JACKXD010000006.1"/>
</dbReference>
<reference evidence="3 4" key="1">
    <citation type="submission" date="2020-08" db="EMBL/GenBank/DDBJ databases">
        <authorList>
            <person name="Seo M.-J."/>
        </authorList>
    </citation>
    <scope>NUCLEOTIDE SEQUENCE [LARGE SCALE GENOMIC DNA]</scope>
    <source>
        <strain evidence="3 4">MBLA0160</strain>
    </source>
</reference>
<protein>
    <submittedName>
        <fullName evidence="3">Uncharacterized protein</fullName>
    </submittedName>
</protein>
<gene>
    <name evidence="3" type="ORF">H5V44_14795</name>
</gene>
<name>A0A7J9SN34_9EURY</name>
<feature type="region of interest" description="Disordered" evidence="1">
    <location>
        <begin position="1"/>
        <end position="27"/>
    </location>
</feature>
<dbReference type="Pfam" id="PF23928">
    <property type="entry name" value="DUF7266"/>
    <property type="match status" value="1"/>
</dbReference>
<keyword evidence="2" id="KW-1133">Transmembrane helix</keyword>
<dbReference type="Proteomes" id="UP000546257">
    <property type="component" value="Unassembled WGS sequence"/>
</dbReference>
<evidence type="ECO:0000313" key="4">
    <source>
        <dbReference type="Proteomes" id="UP000546257"/>
    </source>
</evidence>
<feature type="transmembrane region" description="Helical" evidence="2">
    <location>
        <begin position="37"/>
        <end position="56"/>
    </location>
</feature>
<evidence type="ECO:0000256" key="2">
    <source>
        <dbReference type="SAM" id="Phobius"/>
    </source>
</evidence>
<keyword evidence="2" id="KW-0472">Membrane</keyword>
<dbReference type="EMBL" id="JACKXD010000006">
    <property type="protein sequence ID" value="MBB6647536.1"/>
    <property type="molecule type" value="Genomic_DNA"/>
</dbReference>
<evidence type="ECO:0000256" key="1">
    <source>
        <dbReference type="SAM" id="MobiDB-lite"/>
    </source>
</evidence>
<sequence length="188" mass="19453">MSEPPRRERPRKQPGGQSPCDPTDRGLSPVVGKALELGVGVLFVALLTATLFGAVAPDYRAAVGAELGDRTLAAAADRIEAAVPAAEYQRLDRRVTVALPATIRGDPYRIVATDGPPSVRLVHPDRGVGGRLRLDLPGSVTLAGSWRSVSPSRIVVDGTGGTVSVRLVDAPSADVDGSLPGPGREGLP</sequence>
<keyword evidence="4" id="KW-1185">Reference proteome</keyword>